<dbReference type="InterPro" id="IPR000159">
    <property type="entry name" value="RA_dom"/>
</dbReference>
<feature type="non-terminal residue" evidence="2">
    <location>
        <position position="244"/>
    </location>
</feature>
<feature type="non-terminal residue" evidence="2">
    <location>
        <position position="1"/>
    </location>
</feature>
<dbReference type="SUPFAM" id="SSF50729">
    <property type="entry name" value="PH domain-like"/>
    <property type="match status" value="1"/>
</dbReference>
<dbReference type="InterPro" id="IPR011993">
    <property type="entry name" value="PH-like_dom_sf"/>
</dbReference>
<gene>
    <name evidence="2" type="ORF">PANDA_022158</name>
</gene>
<dbReference type="AlphaFoldDB" id="D2I810"/>
<dbReference type="HOGENOM" id="CLU_066792_0_0_1"/>
<dbReference type="EMBL" id="GL195750">
    <property type="protein sequence ID" value="EFB23679.1"/>
    <property type="molecule type" value="Genomic_DNA"/>
</dbReference>
<accession>D2I810</accession>
<feature type="domain" description="Ras-associating" evidence="1">
    <location>
        <begin position="78"/>
        <end position="120"/>
    </location>
</feature>
<dbReference type="GO" id="GO:0007165">
    <property type="term" value="P:signal transduction"/>
    <property type="evidence" value="ECO:0007669"/>
    <property type="project" value="InterPro"/>
</dbReference>
<dbReference type="Gene3D" id="2.30.29.30">
    <property type="entry name" value="Pleckstrin-homology domain (PH domain)/Phosphotyrosine-binding domain (PTB)"/>
    <property type="match status" value="1"/>
</dbReference>
<protein>
    <recommendedName>
        <fullName evidence="1">Ras-associating domain-containing protein</fullName>
    </recommendedName>
</protein>
<dbReference type="PANTHER" id="PTHR23179">
    <property type="entry name" value="T-CELL ACTIVATION RHO GTPASE ACTIVATING PROTEIN-RELATED"/>
    <property type="match status" value="1"/>
</dbReference>
<sequence>SRYKKNFKKKNKIPLNTVWTANCMDKVGDANIRAGRSFIMGWPTVNFVATFSSSELKEKWRSFLQRYIKLAKEKDQPKSIPLRIFTEDIKNCASSITVTVTNSDTANDIINMSLPMLGITTESIFFHIGHEHPYGIKMSHLPSTTLLPQTPEDSNSPSTLQESLLLEQGIAEMQGQFILKPRHLTQNQQGRDSDQNTVKRHSFRNWAFWQSTSPCQDNQCTVPPSAKPGQLFGVSLTDVCDKDN</sequence>
<name>D2I810_AILME</name>
<dbReference type="GO" id="GO:0005096">
    <property type="term" value="F:GTPase activator activity"/>
    <property type="evidence" value="ECO:0007669"/>
    <property type="project" value="TreeGrafter"/>
</dbReference>
<organism evidence="2">
    <name type="scientific">Ailuropoda melanoleuca</name>
    <name type="common">Giant panda</name>
    <dbReference type="NCBI Taxonomy" id="9646"/>
    <lineage>
        <taxon>Eukaryota</taxon>
        <taxon>Metazoa</taxon>
        <taxon>Chordata</taxon>
        <taxon>Craniata</taxon>
        <taxon>Vertebrata</taxon>
        <taxon>Euteleostomi</taxon>
        <taxon>Mammalia</taxon>
        <taxon>Eutheria</taxon>
        <taxon>Laurasiatheria</taxon>
        <taxon>Carnivora</taxon>
        <taxon>Caniformia</taxon>
        <taxon>Ursidae</taxon>
        <taxon>Ailuropoda</taxon>
    </lineage>
</organism>
<proteinExistence type="predicted"/>
<dbReference type="Pfam" id="PF00788">
    <property type="entry name" value="RA"/>
    <property type="match status" value="1"/>
</dbReference>
<dbReference type="InParanoid" id="D2I810"/>
<evidence type="ECO:0000313" key="2">
    <source>
        <dbReference type="EMBL" id="EFB23679.1"/>
    </source>
</evidence>
<evidence type="ECO:0000259" key="1">
    <source>
        <dbReference type="PROSITE" id="PS50200"/>
    </source>
</evidence>
<dbReference type="InterPro" id="IPR047887">
    <property type="entry name" value="ARHGAP20_PH"/>
</dbReference>
<dbReference type="Pfam" id="PF22286">
    <property type="entry name" value="RHG20_PH"/>
    <property type="match status" value="1"/>
</dbReference>
<reference evidence="2" key="1">
    <citation type="journal article" date="2010" name="Nature">
        <title>The sequence and de novo assembly of the giant panda genome.</title>
        <authorList>
            <person name="Li R."/>
            <person name="Fan W."/>
            <person name="Tian G."/>
            <person name="Zhu H."/>
            <person name="He L."/>
            <person name="Cai J."/>
            <person name="Huang Q."/>
            <person name="Cai Q."/>
            <person name="Li B."/>
            <person name="Bai Y."/>
            <person name="Zhang Z."/>
            <person name="Zhang Y."/>
            <person name="Wang W."/>
            <person name="Li J."/>
            <person name="Wei F."/>
            <person name="Li H."/>
            <person name="Jian M."/>
            <person name="Li J."/>
            <person name="Zhang Z."/>
            <person name="Nielsen R."/>
            <person name="Li D."/>
            <person name="Gu W."/>
            <person name="Yang Z."/>
            <person name="Xuan Z."/>
            <person name="Ryder O.A."/>
            <person name="Leung F.C."/>
            <person name="Zhou Y."/>
            <person name="Cao J."/>
            <person name="Sun X."/>
            <person name="Fu Y."/>
            <person name="Fang X."/>
            <person name="Guo X."/>
            <person name="Wang B."/>
            <person name="Hou R."/>
            <person name="Shen F."/>
            <person name="Mu B."/>
            <person name="Ni P."/>
            <person name="Lin R."/>
            <person name="Qian W."/>
            <person name="Wang G."/>
            <person name="Yu C."/>
            <person name="Nie W."/>
            <person name="Wang J."/>
            <person name="Wu Z."/>
            <person name="Liang H."/>
            <person name="Min J."/>
            <person name="Wu Q."/>
            <person name="Cheng S."/>
            <person name="Ruan J."/>
            <person name="Wang M."/>
            <person name="Shi Z."/>
            <person name="Wen M."/>
            <person name="Liu B."/>
            <person name="Ren X."/>
            <person name="Zheng H."/>
            <person name="Dong D."/>
            <person name="Cook K."/>
            <person name="Shan G."/>
            <person name="Zhang H."/>
            <person name="Kosiol C."/>
            <person name="Xie X."/>
            <person name="Lu Z."/>
            <person name="Zheng H."/>
            <person name="Li Y."/>
            <person name="Steiner C.C."/>
            <person name="Lam T.T."/>
            <person name="Lin S."/>
            <person name="Zhang Q."/>
            <person name="Li G."/>
            <person name="Tian J."/>
            <person name="Gong T."/>
            <person name="Liu H."/>
            <person name="Zhang D."/>
            <person name="Fang L."/>
            <person name="Ye C."/>
            <person name="Zhang J."/>
            <person name="Hu W."/>
            <person name="Xu A."/>
            <person name="Ren Y."/>
            <person name="Zhang G."/>
            <person name="Bruford M.W."/>
            <person name="Li Q."/>
            <person name="Ma L."/>
            <person name="Guo Y."/>
            <person name="An N."/>
            <person name="Hu Y."/>
            <person name="Zheng Y."/>
            <person name="Shi Y."/>
            <person name="Li Z."/>
            <person name="Liu Q."/>
            <person name="Chen Y."/>
            <person name="Zhao J."/>
            <person name="Qu N."/>
            <person name="Zhao S."/>
            <person name="Tian F."/>
            <person name="Wang X."/>
            <person name="Wang H."/>
            <person name="Xu L."/>
            <person name="Liu X."/>
            <person name="Vinar T."/>
            <person name="Wang Y."/>
            <person name="Lam T.W."/>
            <person name="Yiu S.M."/>
            <person name="Liu S."/>
            <person name="Zhang H."/>
            <person name="Li D."/>
            <person name="Huang Y."/>
            <person name="Wang X."/>
            <person name="Yang G."/>
            <person name="Jiang Z."/>
            <person name="Wang J."/>
            <person name="Qin N."/>
            <person name="Li L."/>
            <person name="Li J."/>
            <person name="Bolund L."/>
            <person name="Kristiansen K."/>
            <person name="Wong G.K."/>
            <person name="Olson M."/>
            <person name="Zhang X."/>
            <person name="Li S."/>
            <person name="Yang H."/>
            <person name="Wang J."/>
            <person name="Wang J."/>
        </authorList>
    </citation>
    <scope>NUCLEOTIDE SEQUENCE [LARGE SCALE GENOMIC DNA]</scope>
</reference>
<dbReference type="PANTHER" id="PTHR23179:SF37">
    <property type="entry name" value="1700006A11RIK PROTEIN"/>
    <property type="match status" value="1"/>
</dbReference>
<dbReference type="PROSITE" id="PS50200">
    <property type="entry name" value="RA"/>
    <property type="match status" value="1"/>
</dbReference>